<feature type="non-terminal residue" evidence="1">
    <location>
        <position position="1"/>
    </location>
</feature>
<feature type="non-terminal residue" evidence="1">
    <location>
        <position position="54"/>
    </location>
</feature>
<reference evidence="1" key="1">
    <citation type="journal article" date="2020" name="New Phytol.">
        <title>Comparative genomics reveals dynamic genome evolution in host specialist ectomycorrhizal fungi.</title>
        <authorList>
            <person name="Lofgren L.A."/>
            <person name="Nguyen N.H."/>
            <person name="Vilgalys R."/>
            <person name="Ruytinx J."/>
            <person name="Liao H.L."/>
            <person name="Branco S."/>
            <person name="Kuo A."/>
            <person name="LaButti K."/>
            <person name="Lipzen A."/>
            <person name="Andreopoulos W."/>
            <person name="Pangilinan J."/>
            <person name="Riley R."/>
            <person name="Hundley H."/>
            <person name="Na H."/>
            <person name="Barry K."/>
            <person name="Grigoriev I.V."/>
            <person name="Stajich J.E."/>
            <person name="Kennedy P.G."/>
        </authorList>
    </citation>
    <scope>NUCLEOTIDE SEQUENCE</scope>
    <source>
        <strain evidence="1">MN1</strain>
    </source>
</reference>
<name>A0A9P7E5D2_9AGAM</name>
<comment type="caution">
    <text evidence="1">The sequence shown here is derived from an EMBL/GenBank/DDBJ whole genome shotgun (WGS) entry which is preliminary data.</text>
</comment>
<sequence length="54" mass="5945">DTEAGYAVYGEQLRQWAVKWGEGARCTEKTPFPLTPGTVQVCSGECFRCSVHGH</sequence>
<evidence type="ECO:0000313" key="1">
    <source>
        <dbReference type="EMBL" id="KAG1811768.1"/>
    </source>
</evidence>
<proteinExistence type="predicted"/>
<accession>A0A9P7E5D2</accession>
<dbReference type="AlphaFoldDB" id="A0A9P7E5D2"/>
<dbReference type="RefSeq" id="XP_041190189.1">
    <property type="nucleotide sequence ID" value="XM_041329573.1"/>
</dbReference>
<evidence type="ECO:0000313" key="2">
    <source>
        <dbReference type="Proteomes" id="UP000807769"/>
    </source>
</evidence>
<dbReference type="GeneID" id="64623590"/>
<dbReference type="OrthoDB" id="3260975at2759"/>
<keyword evidence="2" id="KW-1185">Reference proteome</keyword>
<organism evidence="1 2">
    <name type="scientific">Suillus subaureus</name>
    <dbReference type="NCBI Taxonomy" id="48587"/>
    <lineage>
        <taxon>Eukaryota</taxon>
        <taxon>Fungi</taxon>
        <taxon>Dikarya</taxon>
        <taxon>Basidiomycota</taxon>
        <taxon>Agaricomycotina</taxon>
        <taxon>Agaricomycetes</taxon>
        <taxon>Agaricomycetidae</taxon>
        <taxon>Boletales</taxon>
        <taxon>Suillineae</taxon>
        <taxon>Suillaceae</taxon>
        <taxon>Suillus</taxon>
    </lineage>
</organism>
<gene>
    <name evidence="1" type="ORF">BJ212DRAFT_1239216</name>
</gene>
<dbReference type="Proteomes" id="UP000807769">
    <property type="component" value="Unassembled WGS sequence"/>
</dbReference>
<protein>
    <submittedName>
        <fullName evidence="1">Uncharacterized protein</fullName>
    </submittedName>
</protein>
<dbReference type="EMBL" id="JABBWG010000028">
    <property type="protein sequence ID" value="KAG1811768.1"/>
    <property type="molecule type" value="Genomic_DNA"/>
</dbReference>